<evidence type="ECO:0000256" key="7">
    <source>
        <dbReference type="ARBA" id="ARBA00023125"/>
    </source>
</evidence>
<keyword evidence="9" id="KW-0479">Metal-binding</keyword>
<evidence type="ECO:0000256" key="2">
    <source>
        <dbReference type="ARBA" id="ARBA00007957"/>
    </source>
</evidence>
<name>A0A9E2NVK2_9LACO</name>
<feature type="binding site" evidence="9">
    <location>
        <position position="139"/>
    </location>
    <ligand>
        <name>Zn(2+)</name>
        <dbReference type="ChEBI" id="CHEBI:29105"/>
    </ligand>
</feature>
<keyword evidence="5 9" id="KW-0862">Zinc</keyword>
<comment type="similarity">
    <text evidence="2">Belongs to the Fur family.</text>
</comment>
<evidence type="ECO:0000256" key="9">
    <source>
        <dbReference type="PIRSR" id="PIRSR602481-1"/>
    </source>
</evidence>
<reference evidence="11" key="1">
    <citation type="journal article" date="2021" name="PeerJ">
        <title>Extensive microbial diversity within the chicken gut microbiome revealed by metagenomics and culture.</title>
        <authorList>
            <person name="Gilroy R."/>
            <person name="Ravi A."/>
            <person name="Getino M."/>
            <person name="Pursley I."/>
            <person name="Horton D.L."/>
            <person name="Alikhan N.F."/>
            <person name="Baker D."/>
            <person name="Gharbi K."/>
            <person name="Hall N."/>
            <person name="Watson M."/>
            <person name="Adriaenssens E.M."/>
            <person name="Foster-Nyarko E."/>
            <person name="Jarju S."/>
            <person name="Secka A."/>
            <person name="Antonio M."/>
            <person name="Oren A."/>
            <person name="Chaudhuri R.R."/>
            <person name="La Ragione R."/>
            <person name="Hildebrand F."/>
            <person name="Pallen M.J."/>
        </authorList>
    </citation>
    <scope>NUCLEOTIDE SEQUENCE</scope>
    <source>
        <strain evidence="11">876</strain>
    </source>
</reference>
<dbReference type="PANTHER" id="PTHR33202:SF1">
    <property type="entry name" value="FERRIC UPTAKE REGULATION PROTEIN"/>
    <property type="match status" value="1"/>
</dbReference>
<organism evidence="11 12">
    <name type="scientific">Candidatus Limosilactobacillus merdavium</name>
    <dbReference type="NCBI Taxonomy" id="2838651"/>
    <lineage>
        <taxon>Bacteria</taxon>
        <taxon>Bacillati</taxon>
        <taxon>Bacillota</taxon>
        <taxon>Bacilli</taxon>
        <taxon>Lactobacillales</taxon>
        <taxon>Lactobacillaceae</taxon>
        <taxon>Limosilactobacillus</taxon>
    </lineage>
</organism>
<dbReference type="GO" id="GO:0000976">
    <property type="term" value="F:transcription cis-regulatory region binding"/>
    <property type="evidence" value="ECO:0007669"/>
    <property type="project" value="TreeGrafter"/>
</dbReference>
<dbReference type="EMBL" id="JAHLFK010000058">
    <property type="protein sequence ID" value="MBU3830330.1"/>
    <property type="molecule type" value="Genomic_DNA"/>
</dbReference>
<feature type="binding site" evidence="10">
    <location>
        <position position="91"/>
    </location>
    <ligand>
        <name>Fe cation</name>
        <dbReference type="ChEBI" id="CHEBI:24875"/>
    </ligand>
</feature>
<evidence type="ECO:0000256" key="3">
    <source>
        <dbReference type="ARBA" id="ARBA00022490"/>
    </source>
</evidence>
<dbReference type="PANTHER" id="PTHR33202">
    <property type="entry name" value="ZINC UPTAKE REGULATION PROTEIN"/>
    <property type="match status" value="1"/>
</dbReference>
<sequence>MKDLVAQAHKILKDNGSRWTKQRQQMIEILAEHPDHYIDFTDVDQRLRKDNPGSSHGTVYRNLKEFEGLGIVETRQDGDRMQVKICCDSNHHHHFICDVCGRVQEIKMPPIDYDFFAKQLPGAKINSHSFELHGICADCQSKINNSK</sequence>
<dbReference type="InterPro" id="IPR036390">
    <property type="entry name" value="WH_DNA-bd_sf"/>
</dbReference>
<dbReference type="GO" id="GO:0008270">
    <property type="term" value="F:zinc ion binding"/>
    <property type="evidence" value="ECO:0007669"/>
    <property type="project" value="TreeGrafter"/>
</dbReference>
<dbReference type="GO" id="GO:0003700">
    <property type="term" value="F:DNA-binding transcription factor activity"/>
    <property type="evidence" value="ECO:0007669"/>
    <property type="project" value="InterPro"/>
</dbReference>
<keyword evidence="10" id="KW-0408">Iron</keyword>
<evidence type="ECO:0000313" key="11">
    <source>
        <dbReference type="EMBL" id="MBU3830330.1"/>
    </source>
</evidence>
<dbReference type="GO" id="GO:1900376">
    <property type="term" value="P:regulation of secondary metabolite biosynthetic process"/>
    <property type="evidence" value="ECO:0007669"/>
    <property type="project" value="TreeGrafter"/>
</dbReference>
<evidence type="ECO:0000256" key="4">
    <source>
        <dbReference type="ARBA" id="ARBA00022491"/>
    </source>
</evidence>
<keyword evidence="6" id="KW-0805">Transcription regulation</keyword>
<dbReference type="GO" id="GO:0005737">
    <property type="term" value="C:cytoplasm"/>
    <property type="evidence" value="ECO:0007669"/>
    <property type="project" value="UniProtKB-SubCell"/>
</dbReference>
<dbReference type="Pfam" id="PF01475">
    <property type="entry name" value="FUR"/>
    <property type="match status" value="1"/>
</dbReference>
<comment type="cofactor">
    <cofactor evidence="9">
        <name>Zn(2+)</name>
        <dbReference type="ChEBI" id="CHEBI:29105"/>
    </cofactor>
    <text evidence="9">Binds 1 zinc ion per subunit.</text>
</comment>
<dbReference type="Proteomes" id="UP000824180">
    <property type="component" value="Unassembled WGS sequence"/>
</dbReference>
<dbReference type="GO" id="GO:0045892">
    <property type="term" value="P:negative regulation of DNA-templated transcription"/>
    <property type="evidence" value="ECO:0007669"/>
    <property type="project" value="TreeGrafter"/>
</dbReference>
<accession>A0A9E2NVK2</accession>
<dbReference type="Gene3D" id="3.30.1490.190">
    <property type="match status" value="1"/>
</dbReference>
<reference evidence="11" key="2">
    <citation type="submission" date="2021-04" db="EMBL/GenBank/DDBJ databases">
        <authorList>
            <person name="Gilroy R."/>
        </authorList>
    </citation>
    <scope>NUCLEOTIDE SEQUENCE</scope>
    <source>
        <strain evidence="11">876</strain>
    </source>
</reference>
<dbReference type="AlphaFoldDB" id="A0A9E2NVK2"/>
<dbReference type="Gene3D" id="1.10.10.10">
    <property type="entry name" value="Winged helix-like DNA-binding domain superfamily/Winged helix DNA-binding domain"/>
    <property type="match status" value="1"/>
</dbReference>
<gene>
    <name evidence="11" type="ORF">H9843_05500</name>
</gene>
<dbReference type="SUPFAM" id="SSF46785">
    <property type="entry name" value="Winged helix' DNA-binding domain"/>
    <property type="match status" value="1"/>
</dbReference>
<comment type="subcellular location">
    <subcellularLocation>
        <location evidence="1">Cytoplasm</location>
    </subcellularLocation>
</comment>
<keyword evidence="4" id="KW-0678">Repressor</keyword>
<evidence type="ECO:0000256" key="6">
    <source>
        <dbReference type="ARBA" id="ARBA00023015"/>
    </source>
</evidence>
<keyword evidence="7" id="KW-0238">DNA-binding</keyword>
<feature type="binding site" evidence="9">
    <location>
        <position position="97"/>
    </location>
    <ligand>
        <name>Zn(2+)</name>
        <dbReference type="ChEBI" id="CHEBI:29105"/>
    </ligand>
</feature>
<evidence type="ECO:0000256" key="8">
    <source>
        <dbReference type="ARBA" id="ARBA00023163"/>
    </source>
</evidence>
<evidence type="ECO:0000256" key="5">
    <source>
        <dbReference type="ARBA" id="ARBA00022833"/>
    </source>
</evidence>
<dbReference type="InterPro" id="IPR036388">
    <property type="entry name" value="WH-like_DNA-bd_sf"/>
</dbReference>
<feature type="binding site" evidence="9">
    <location>
        <position position="136"/>
    </location>
    <ligand>
        <name>Zn(2+)</name>
        <dbReference type="ChEBI" id="CHEBI:29105"/>
    </ligand>
</feature>
<protein>
    <submittedName>
        <fullName evidence="11">Transcriptional repressor</fullName>
    </submittedName>
</protein>
<comment type="cofactor">
    <cofactor evidence="10">
        <name>Mn(2+)</name>
        <dbReference type="ChEBI" id="CHEBI:29035"/>
    </cofactor>
    <cofactor evidence="10">
        <name>Fe(2+)</name>
        <dbReference type="ChEBI" id="CHEBI:29033"/>
    </cofactor>
    <text evidence="10">Binds 1 Mn(2+) or Fe(2+) ion per subunit.</text>
</comment>
<dbReference type="InterPro" id="IPR043135">
    <property type="entry name" value="Fur_C"/>
</dbReference>
<evidence type="ECO:0000256" key="10">
    <source>
        <dbReference type="PIRSR" id="PIRSR602481-2"/>
    </source>
</evidence>
<feature type="binding site" evidence="10">
    <location>
        <position position="128"/>
    </location>
    <ligand>
        <name>Fe cation</name>
        <dbReference type="ChEBI" id="CHEBI:24875"/>
    </ligand>
</feature>
<feature type="binding site" evidence="9">
    <location>
        <position position="100"/>
    </location>
    <ligand>
        <name>Zn(2+)</name>
        <dbReference type="ChEBI" id="CHEBI:29105"/>
    </ligand>
</feature>
<dbReference type="InterPro" id="IPR002481">
    <property type="entry name" value="FUR"/>
</dbReference>
<proteinExistence type="inferred from homology"/>
<evidence type="ECO:0000256" key="1">
    <source>
        <dbReference type="ARBA" id="ARBA00004496"/>
    </source>
</evidence>
<evidence type="ECO:0000313" key="12">
    <source>
        <dbReference type="Proteomes" id="UP000824180"/>
    </source>
</evidence>
<dbReference type="CDD" id="cd07153">
    <property type="entry name" value="Fur_like"/>
    <property type="match status" value="1"/>
</dbReference>
<keyword evidence="3" id="KW-0963">Cytoplasm</keyword>
<keyword evidence="8" id="KW-0804">Transcription</keyword>
<comment type="caution">
    <text evidence="11">The sequence shown here is derived from an EMBL/GenBank/DDBJ whole genome shotgun (WGS) entry which is preliminary data.</text>
</comment>